<dbReference type="OrthoDB" id="5293744at2"/>
<organism evidence="1 2">
    <name type="scientific">Cupriavidus pauculus</name>
    <dbReference type="NCBI Taxonomy" id="82633"/>
    <lineage>
        <taxon>Bacteria</taxon>
        <taxon>Pseudomonadati</taxon>
        <taxon>Pseudomonadota</taxon>
        <taxon>Betaproteobacteria</taxon>
        <taxon>Burkholderiales</taxon>
        <taxon>Burkholderiaceae</taxon>
        <taxon>Cupriavidus</taxon>
    </lineage>
</organism>
<dbReference type="InterPro" id="IPR023401">
    <property type="entry name" value="ODC_N"/>
</dbReference>
<protein>
    <submittedName>
        <fullName evidence="1">Ornithine cyclodeaminase</fullName>
    </submittedName>
</protein>
<sequence>MKMISDEQVRQVLTMSESAAAVREAFVAAAQQRAISLQRTRINLDHLTLSAMGGIVPNAGACGAKVYSTNAGQFDFVVVLFDADDGHFLGTVQGNALTEFRTAATTRVVVEHQMPLDARTLTVFGTGIQAKAHIATLLELGVFRRVFIVSRGSDSTLMTALRAAHRDVEFLAGSADEAVPQADVIVTCTRSTTPLFDGNLLKPNALVAAIGSSKPQSREIDDTTLQRAARIIVEHKEQARKEAGDLLLAAPSIVDWNHVEELGVMLAGAAGHPPGITVYKSVGVGLVDVALSALVYRKVVGASQ</sequence>
<dbReference type="InterPro" id="IPR036291">
    <property type="entry name" value="NAD(P)-bd_dom_sf"/>
</dbReference>
<dbReference type="Gene3D" id="3.40.50.720">
    <property type="entry name" value="NAD(P)-binding Rossmann-like Domain"/>
    <property type="match status" value="1"/>
</dbReference>
<dbReference type="InterPro" id="IPR003462">
    <property type="entry name" value="ODC_Mu_crystall"/>
</dbReference>
<proteinExistence type="predicted"/>
<dbReference type="EMBL" id="PJRP01000004">
    <property type="protein sequence ID" value="PLQ00308.1"/>
    <property type="molecule type" value="Genomic_DNA"/>
</dbReference>
<gene>
    <name evidence="1" type="ORF">CYJ10_11715</name>
</gene>
<dbReference type="PANTHER" id="PTHR13812">
    <property type="entry name" value="KETIMINE REDUCTASE MU-CRYSTALLIN"/>
    <property type="match status" value="1"/>
</dbReference>
<reference evidence="1 2" key="1">
    <citation type="submission" date="2017-12" db="EMBL/GenBank/DDBJ databases">
        <title>Genome sequence of the active heterotrophic nitrifier-denitrifier, Cupriavidus pauculus UM1.</title>
        <authorList>
            <person name="Putonti C."/>
            <person name="Castignetti D."/>
        </authorList>
    </citation>
    <scope>NUCLEOTIDE SEQUENCE [LARGE SCALE GENOMIC DNA]</scope>
    <source>
        <strain evidence="1 2">UM1</strain>
    </source>
</reference>
<evidence type="ECO:0000313" key="1">
    <source>
        <dbReference type="EMBL" id="PLQ00308.1"/>
    </source>
</evidence>
<dbReference type="Gene3D" id="3.30.1780.10">
    <property type="entry name" value="ornithine cyclodeaminase, domain 1"/>
    <property type="match status" value="1"/>
</dbReference>
<dbReference type="SUPFAM" id="SSF51735">
    <property type="entry name" value="NAD(P)-binding Rossmann-fold domains"/>
    <property type="match status" value="1"/>
</dbReference>
<accession>A0A2N5CDN6</accession>
<dbReference type="Proteomes" id="UP000234341">
    <property type="component" value="Unassembled WGS sequence"/>
</dbReference>
<dbReference type="PIRSF" id="PIRSF001439">
    <property type="entry name" value="CryM"/>
    <property type="match status" value="1"/>
</dbReference>
<dbReference type="PANTHER" id="PTHR13812:SF19">
    <property type="entry name" value="KETIMINE REDUCTASE MU-CRYSTALLIN"/>
    <property type="match status" value="1"/>
</dbReference>
<dbReference type="Pfam" id="PF02423">
    <property type="entry name" value="OCD_Mu_crystall"/>
    <property type="match status" value="1"/>
</dbReference>
<dbReference type="GO" id="GO:0005737">
    <property type="term" value="C:cytoplasm"/>
    <property type="evidence" value="ECO:0007669"/>
    <property type="project" value="TreeGrafter"/>
</dbReference>
<dbReference type="AlphaFoldDB" id="A0A2N5CDN6"/>
<evidence type="ECO:0000313" key="2">
    <source>
        <dbReference type="Proteomes" id="UP000234341"/>
    </source>
</evidence>
<dbReference type="RefSeq" id="WP_101681680.1">
    <property type="nucleotide sequence ID" value="NZ_PJRP01000004.1"/>
</dbReference>
<comment type="caution">
    <text evidence="1">The sequence shown here is derived from an EMBL/GenBank/DDBJ whole genome shotgun (WGS) entry which is preliminary data.</text>
</comment>
<name>A0A2N5CDN6_9BURK</name>